<gene>
    <name evidence="2" type="ORF">ACHAWO_009319</name>
</gene>
<dbReference type="PANTHER" id="PTHR21228">
    <property type="entry name" value="FAST LEU-RICH DOMAIN-CONTAINING"/>
    <property type="match status" value="1"/>
</dbReference>
<sequence>MIIAKDKSFGHFAKAADRQLIEFDERHLSNLAYAYALVDYNPKFNDGSNLFQKIGDKSIICINRFKPQELANLVWAYATLRSSHSALYEAVGNHVVQSNDFAEFEPQSLVNILWAYATLDAKHLSCSMCLEITRFNLMTWLHSNLRSFPTFFGRMQNWIHNTLSYSISLEITWFNPMTAVLPAFFKVGATISSLQKDVEHEFKSIDLNLFEEYIASSGSIDTLVEVDGRRIGIKVDGPSHFINRKPTATTLLKRRQISTIDKIALVSVPYWEWNKLRKDRPTKQQYLRSLIGI</sequence>
<dbReference type="InterPro" id="IPR050870">
    <property type="entry name" value="FAST_kinase"/>
</dbReference>
<dbReference type="InterPro" id="IPR013584">
    <property type="entry name" value="RAP"/>
</dbReference>
<keyword evidence="3" id="KW-1185">Reference proteome</keyword>
<feature type="domain" description="RAP" evidence="1">
    <location>
        <begin position="231"/>
        <end position="289"/>
    </location>
</feature>
<accession>A0ABD3MNJ0</accession>
<protein>
    <recommendedName>
        <fullName evidence="1">RAP domain-containing protein</fullName>
    </recommendedName>
</protein>
<dbReference type="EMBL" id="JALLPJ020001401">
    <property type="protein sequence ID" value="KAL3765474.1"/>
    <property type="molecule type" value="Genomic_DNA"/>
</dbReference>
<dbReference type="PANTHER" id="PTHR21228:SF40">
    <property type="entry name" value="LD45607P"/>
    <property type="match status" value="1"/>
</dbReference>
<evidence type="ECO:0000313" key="3">
    <source>
        <dbReference type="Proteomes" id="UP001530400"/>
    </source>
</evidence>
<reference evidence="2 3" key="1">
    <citation type="submission" date="2024-10" db="EMBL/GenBank/DDBJ databases">
        <title>Updated reference genomes for cyclostephanoid diatoms.</title>
        <authorList>
            <person name="Roberts W.R."/>
            <person name="Alverson A.J."/>
        </authorList>
    </citation>
    <scope>NUCLEOTIDE SEQUENCE [LARGE SCALE GENOMIC DNA]</scope>
    <source>
        <strain evidence="2 3">AJA010-31</strain>
    </source>
</reference>
<proteinExistence type="predicted"/>
<dbReference type="Proteomes" id="UP001530400">
    <property type="component" value="Unassembled WGS sequence"/>
</dbReference>
<dbReference type="Pfam" id="PF08373">
    <property type="entry name" value="RAP"/>
    <property type="match status" value="1"/>
</dbReference>
<name>A0ABD3MNJ0_9STRA</name>
<dbReference type="PROSITE" id="PS51286">
    <property type="entry name" value="RAP"/>
    <property type="match status" value="1"/>
</dbReference>
<evidence type="ECO:0000313" key="2">
    <source>
        <dbReference type="EMBL" id="KAL3765474.1"/>
    </source>
</evidence>
<dbReference type="AlphaFoldDB" id="A0ABD3MNJ0"/>
<evidence type="ECO:0000259" key="1">
    <source>
        <dbReference type="PROSITE" id="PS51286"/>
    </source>
</evidence>
<organism evidence="2 3">
    <name type="scientific">Cyclotella atomus</name>
    <dbReference type="NCBI Taxonomy" id="382360"/>
    <lineage>
        <taxon>Eukaryota</taxon>
        <taxon>Sar</taxon>
        <taxon>Stramenopiles</taxon>
        <taxon>Ochrophyta</taxon>
        <taxon>Bacillariophyta</taxon>
        <taxon>Coscinodiscophyceae</taxon>
        <taxon>Thalassiosirophycidae</taxon>
        <taxon>Stephanodiscales</taxon>
        <taxon>Stephanodiscaceae</taxon>
        <taxon>Cyclotella</taxon>
    </lineage>
</organism>
<comment type="caution">
    <text evidence="2">The sequence shown here is derived from an EMBL/GenBank/DDBJ whole genome shotgun (WGS) entry which is preliminary data.</text>
</comment>